<gene>
    <name evidence="1" type="ORF">SAMN05444716_105543</name>
</gene>
<proteinExistence type="predicted"/>
<dbReference type="EMBL" id="FPAB01000005">
    <property type="protein sequence ID" value="SFT00337.1"/>
    <property type="molecule type" value="Genomic_DNA"/>
</dbReference>
<dbReference type="RefSeq" id="WP_139275192.1">
    <property type="nucleotide sequence ID" value="NZ_FPAB01000005.1"/>
</dbReference>
<name>A0A1I6UGC0_9ACTN</name>
<dbReference type="AlphaFoldDB" id="A0A1I6UGC0"/>
<protein>
    <submittedName>
        <fullName evidence="1">Uncharacterized protein</fullName>
    </submittedName>
</protein>
<evidence type="ECO:0000313" key="1">
    <source>
        <dbReference type="EMBL" id="SFT00337.1"/>
    </source>
</evidence>
<evidence type="ECO:0000313" key="2">
    <source>
        <dbReference type="Proteomes" id="UP000198873"/>
    </source>
</evidence>
<dbReference type="STRING" id="1176198.SAMN05444716_105543"/>
<dbReference type="PROSITE" id="PS51257">
    <property type="entry name" value="PROKAR_LIPOPROTEIN"/>
    <property type="match status" value="1"/>
</dbReference>
<organism evidence="1 2">
    <name type="scientific">Streptomyces harbinensis</name>
    <dbReference type="NCBI Taxonomy" id="1176198"/>
    <lineage>
        <taxon>Bacteria</taxon>
        <taxon>Bacillati</taxon>
        <taxon>Actinomycetota</taxon>
        <taxon>Actinomycetes</taxon>
        <taxon>Kitasatosporales</taxon>
        <taxon>Streptomycetaceae</taxon>
        <taxon>Streptomyces</taxon>
    </lineage>
</organism>
<sequence length="85" mass="8829">MAILLLKAPTAASVDLRQLSGQQLIGLACAVCGAVLRSTDRPCPLGPPARDRHGYLLQLWACSPVCRRRTPAAPPAPDGAVPGCT</sequence>
<keyword evidence="2" id="KW-1185">Reference proteome</keyword>
<dbReference type="Proteomes" id="UP000198873">
    <property type="component" value="Unassembled WGS sequence"/>
</dbReference>
<reference evidence="2" key="1">
    <citation type="submission" date="2016-10" db="EMBL/GenBank/DDBJ databases">
        <authorList>
            <person name="Varghese N."/>
            <person name="Submissions S."/>
        </authorList>
    </citation>
    <scope>NUCLEOTIDE SEQUENCE [LARGE SCALE GENOMIC DNA]</scope>
    <source>
        <strain evidence="2">CGMCC 4.7047</strain>
    </source>
</reference>
<accession>A0A1I6UGC0</accession>